<evidence type="ECO:0000256" key="8">
    <source>
        <dbReference type="ARBA" id="ARBA00022490"/>
    </source>
</evidence>
<dbReference type="AlphaFoldDB" id="A0A7X5HXW7"/>
<evidence type="ECO:0000256" key="14">
    <source>
        <dbReference type="ARBA" id="ARBA00023268"/>
    </source>
</evidence>
<dbReference type="FunFam" id="3.10.20.810:FF:000001">
    <property type="entry name" value="Histidine biosynthesis bifunctional protein HisIE"/>
    <property type="match status" value="1"/>
</dbReference>
<accession>A0A7X5HXW7</accession>
<evidence type="ECO:0000256" key="11">
    <source>
        <dbReference type="ARBA" id="ARBA00022801"/>
    </source>
</evidence>
<comment type="pathway">
    <text evidence="5 15">Amino-acid biosynthesis; L-histidine biosynthesis; L-histidine from 5-phospho-alpha-D-ribose 1-diphosphate: step 2/9.</text>
</comment>
<comment type="pathway">
    <text evidence="4 15">Amino-acid biosynthesis; L-histidine biosynthesis; L-histidine from 5-phospho-alpha-D-ribose 1-diphosphate: step 3/9.</text>
</comment>
<comment type="subcellular location">
    <subcellularLocation>
        <location evidence="3 15">Cytoplasm</location>
    </subcellularLocation>
</comment>
<dbReference type="CDD" id="cd11534">
    <property type="entry name" value="NTP-PPase_HisIE_like"/>
    <property type="match status" value="1"/>
</dbReference>
<dbReference type="NCBIfam" id="NF000768">
    <property type="entry name" value="PRK00051.1"/>
    <property type="match status" value="1"/>
</dbReference>
<dbReference type="GO" id="GO:0005737">
    <property type="term" value="C:cytoplasm"/>
    <property type="evidence" value="ECO:0007669"/>
    <property type="project" value="UniProtKB-SubCell"/>
</dbReference>
<dbReference type="InterPro" id="IPR026660">
    <property type="entry name" value="PRA-CH"/>
</dbReference>
<evidence type="ECO:0000256" key="2">
    <source>
        <dbReference type="ARBA" id="ARBA00001460"/>
    </source>
</evidence>
<dbReference type="RefSeq" id="WP_162371402.1">
    <property type="nucleotide sequence ID" value="NZ_JAAEEH010000052.1"/>
</dbReference>
<dbReference type="UniPathway" id="UPA00031">
    <property type="reaction ID" value="UER00007"/>
</dbReference>
<dbReference type="GO" id="GO:0004635">
    <property type="term" value="F:phosphoribosyl-AMP cyclohydrolase activity"/>
    <property type="evidence" value="ECO:0007669"/>
    <property type="project" value="UniProtKB-UniRule"/>
</dbReference>
<protein>
    <recommendedName>
        <fullName evidence="15">Histidine biosynthesis bifunctional protein HisIE</fullName>
    </recommendedName>
    <domain>
        <recommendedName>
            <fullName evidence="15">Phosphoribosyl-AMP cyclohydrolase</fullName>
            <shortName evidence="15">PRA-CH</shortName>
            <ecNumber evidence="15">3.5.4.19</ecNumber>
        </recommendedName>
    </domain>
    <domain>
        <recommendedName>
            <fullName evidence="15">Phosphoribosyl-ATP pyrophosphatase</fullName>
            <shortName evidence="15">PRA-PH</shortName>
            <ecNumber evidence="15">3.6.1.31</ecNumber>
        </recommendedName>
    </domain>
</protein>
<evidence type="ECO:0000256" key="3">
    <source>
        <dbReference type="ARBA" id="ARBA00004496"/>
    </source>
</evidence>
<dbReference type="InterPro" id="IPR008179">
    <property type="entry name" value="HisE"/>
</dbReference>
<dbReference type="NCBIfam" id="TIGR03188">
    <property type="entry name" value="histidine_hisI"/>
    <property type="match status" value="1"/>
</dbReference>
<dbReference type="InterPro" id="IPR038019">
    <property type="entry name" value="PRib_AMP_CycHydrolase_sf"/>
</dbReference>
<name>A0A7X5HXW7_9FIRM</name>
<comment type="similarity">
    <text evidence="6 15">In the C-terminal section; belongs to the PRA-PH family.</text>
</comment>
<organism evidence="17 18">
    <name type="scientific">Anaerotalea alkaliphila</name>
    <dbReference type="NCBI Taxonomy" id="2662126"/>
    <lineage>
        <taxon>Bacteria</taxon>
        <taxon>Bacillati</taxon>
        <taxon>Bacillota</taxon>
        <taxon>Clostridia</taxon>
        <taxon>Eubacteriales</taxon>
        <taxon>Anaerotalea</taxon>
    </lineage>
</organism>
<dbReference type="Pfam" id="PF01502">
    <property type="entry name" value="PRA-CH"/>
    <property type="match status" value="1"/>
</dbReference>
<dbReference type="HAMAP" id="MF_01021">
    <property type="entry name" value="HisI"/>
    <property type="match status" value="1"/>
</dbReference>
<comment type="catalytic activity">
    <reaction evidence="1 15">
        <text>1-(5-phospho-beta-D-ribosyl)-5'-AMP + H2O = 1-(5-phospho-beta-D-ribosyl)-5-[(5-phospho-beta-D-ribosylamino)methylideneamino]imidazole-4-carboxamide</text>
        <dbReference type="Rhea" id="RHEA:20049"/>
        <dbReference type="ChEBI" id="CHEBI:15377"/>
        <dbReference type="ChEBI" id="CHEBI:58435"/>
        <dbReference type="ChEBI" id="CHEBI:59457"/>
        <dbReference type="EC" id="3.5.4.19"/>
    </reaction>
</comment>
<dbReference type="PANTHER" id="PTHR42945:SF1">
    <property type="entry name" value="HISTIDINE BIOSYNTHESIS BIFUNCTIONAL PROTEIN HIS7"/>
    <property type="match status" value="1"/>
</dbReference>
<evidence type="ECO:0000256" key="4">
    <source>
        <dbReference type="ARBA" id="ARBA00005169"/>
    </source>
</evidence>
<keyword evidence="11 15" id="KW-0378">Hydrolase</keyword>
<dbReference type="EC" id="3.5.4.19" evidence="15"/>
<keyword evidence="10 15" id="KW-0547">Nucleotide-binding</keyword>
<dbReference type="GO" id="GO:0000105">
    <property type="term" value="P:L-histidine biosynthetic process"/>
    <property type="evidence" value="ECO:0007669"/>
    <property type="project" value="UniProtKB-UniRule"/>
</dbReference>
<keyword evidence="13 15" id="KW-0368">Histidine biosynthesis</keyword>
<feature type="region of interest" description="Phosphoribosyl-AMP cyclohydrolase" evidence="15">
    <location>
        <begin position="1"/>
        <end position="122"/>
    </location>
</feature>
<comment type="catalytic activity">
    <reaction evidence="2 15">
        <text>1-(5-phospho-beta-D-ribosyl)-ATP + H2O = 1-(5-phospho-beta-D-ribosyl)-5'-AMP + diphosphate + H(+)</text>
        <dbReference type="Rhea" id="RHEA:22828"/>
        <dbReference type="ChEBI" id="CHEBI:15377"/>
        <dbReference type="ChEBI" id="CHEBI:15378"/>
        <dbReference type="ChEBI" id="CHEBI:33019"/>
        <dbReference type="ChEBI" id="CHEBI:59457"/>
        <dbReference type="ChEBI" id="CHEBI:73183"/>
        <dbReference type="EC" id="3.6.1.31"/>
    </reaction>
</comment>
<dbReference type="Gene3D" id="1.10.287.1080">
    <property type="entry name" value="MazG-like"/>
    <property type="match status" value="1"/>
</dbReference>
<dbReference type="NCBIfam" id="NF002747">
    <property type="entry name" value="PRK02759.1"/>
    <property type="match status" value="1"/>
</dbReference>
<dbReference type="InterPro" id="IPR023019">
    <property type="entry name" value="His_synth_HisIE"/>
</dbReference>
<comment type="caution">
    <text evidence="17">The sequence shown here is derived from an EMBL/GenBank/DDBJ whole genome shotgun (WGS) entry which is preliminary data.</text>
</comment>
<keyword evidence="14 15" id="KW-0511">Multifunctional enzyme</keyword>
<dbReference type="EMBL" id="JAAEEH010000052">
    <property type="protein sequence ID" value="NDL68682.1"/>
    <property type="molecule type" value="Genomic_DNA"/>
</dbReference>
<dbReference type="SUPFAM" id="SSF141734">
    <property type="entry name" value="HisI-like"/>
    <property type="match status" value="1"/>
</dbReference>
<evidence type="ECO:0000259" key="16">
    <source>
        <dbReference type="Pfam" id="PF01502"/>
    </source>
</evidence>
<keyword evidence="18" id="KW-1185">Reference proteome</keyword>
<dbReference type="HAMAP" id="MF_01020">
    <property type="entry name" value="HisE"/>
    <property type="match status" value="1"/>
</dbReference>
<dbReference type="SUPFAM" id="SSF101386">
    <property type="entry name" value="all-alpha NTP pyrophosphatases"/>
    <property type="match status" value="1"/>
</dbReference>
<dbReference type="GO" id="GO:0005524">
    <property type="term" value="F:ATP binding"/>
    <property type="evidence" value="ECO:0007669"/>
    <property type="project" value="UniProtKB-KW"/>
</dbReference>
<proteinExistence type="inferred from homology"/>
<feature type="domain" description="Phosphoribosyl-AMP cyclohydrolase" evidence="16">
    <location>
        <begin position="28"/>
        <end position="101"/>
    </location>
</feature>
<evidence type="ECO:0000256" key="12">
    <source>
        <dbReference type="ARBA" id="ARBA00022840"/>
    </source>
</evidence>
<dbReference type="Pfam" id="PF01503">
    <property type="entry name" value="PRA-PH"/>
    <property type="match status" value="1"/>
</dbReference>
<evidence type="ECO:0000313" key="18">
    <source>
        <dbReference type="Proteomes" id="UP000461585"/>
    </source>
</evidence>
<evidence type="ECO:0000256" key="1">
    <source>
        <dbReference type="ARBA" id="ARBA00000024"/>
    </source>
</evidence>
<keyword evidence="9 15" id="KW-0028">Amino-acid biosynthesis</keyword>
<dbReference type="HAMAP" id="MF_01019">
    <property type="entry name" value="HisIE"/>
    <property type="match status" value="1"/>
</dbReference>
<evidence type="ECO:0000256" key="15">
    <source>
        <dbReference type="HAMAP-Rule" id="MF_01019"/>
    </source>
</evidence>
<dbReference type="Gene3D" id="3.10.20.810">
    <property type="entry name" value="Phosphoribosyl-AMP cyclohydrolase"/>
    <property type="match status" value="1"/>
</dbReference>
<evidence type="ECO:0000256" key="13">
    <source>
        <dbReference type="ARBA" id="ARBA00023102"/>
    </source>
</evidence>
<evidence type="ECO:0000256" key="10">
    <source>
        <dbReference type="ARBA" id="ARBA00022741"/>
    </source>
</evidence>
<keyword evidence="8 15" id="KW-0963">Cytoplasm</keyword>
<evidence type="ECO:0000256" key="6">
    <source>
        <dbReference type="ARBA" id="ARBA00007731"/>
    </source>
</evidence>
<dbReference type="InterPro" id="IPR021130">
    <property type="entry name" value="PRib-ATP_PPHydrolase-like"/>
</dbReference>
<evidence type="ECO:0000256" key="9">
    <source>
        <dbReference type="ARBA" id="ARBA00022605"/>
    </source>
</evidence>
<sequence>MDFSVLKTDAQGLIPVVAQDYYTNQVLMVAFMNEEAFKRTLETKQATYYSRSRESLWLKGETSGHFQEVKQVLVDCDNDTLVLKVIQKGPACHTGEQSCFHRAIDMETGELVEFKGGDSADVLKDVYNVIVDRKINPKEGSYTNYLFDKGIDKILKKVGEETAEIIIGAKNPGKEEMVYEIADLFYHLMVLMVEKEASLEDIYKELDKRR</sequence>
<dbReference type="InterPro" id="IPR002496">
    <property type="entry name" value="PRib_AMP_CycHydrolase_dom"/>
</dbReference>
<reference evidence="17 18" key="1">
    <citation type="submission" date="2020-01" db="EMBL/GenBank/DDBJ databases">
        <title>Anaeroalcalibacter tamaniensis gen. nov., sp. nov., moderately halophilic strictly anaerobic fermenter bacterium from mud volcano of Taman peninsula.</title>
        <authorList>
            <person name="Frolova A."/>
            <person name="Merkel A.Y."/>
            <person name="Slobodkin A.I."/>
        </authorList>
    </citation>
    <scope>NUCLEOTIDE SEQUENCE [LARGE SCALE GENOMIC DNA]</scope>
    <source>
        <strain evidence="17 18">F-3ap</strain>
    </source>
</reference>
<dbReference type="GO" id="GO:0004636">
    <property type="term" value="F:phosphoribosyl-ATP diphosphatase activity"/>
    <property type="evidence" value="ECO:0007669"/>
    <property type="project" value="UniProtKB-UniRule"/>
</dbReference>
<evidence type="ECO:0000256" key="7">
    <source>
        <dbReference type="ARBA" id="ARBA00008299"/>
    </source>
</evidence>
<evidence type="ECO:0000256" key="5">
    <source>
        <dbReference type="ARBA" id="ARBA00005204"/>
    </source>
</evidence>
<gene>
    <name evidence="15" type="primary">hisI</name>
    <name evidence="15" type="synonym">hisIE</name>
    <name evidence="17" type="ORF">GXN74_13135</name>
</gene>
<comment type="similarity">
    <text evidence="7 15">In the N-terminal section; belongs to the PRA-CH family.</text>
</comment>
<feature type="region of interest" description="Phosphoribosyl-ATP pyrophosphohydrolase" evidence="15">
    <location>
        <begin position="123"/>
        <end position="210"/>
    </location>
</feature>
<dbReference type="EC" id="3.6.1.31" evidence="15"/>
<keyword evidence="12 15" id="KW-0067">ATP-binding</keyword>
<evidence type="ECO:0000313" key="17">
    <source>
        <dbReference type="EMBL" id="NDL68682.1"/>
    </source>
</evidence>
<dbReference type="Proteomes" id="UP000461585">
    <property type="component" value="Unassembled WGS sequence"/>
</dbReference>
<dbReference type="PANTHER" id="PTHR42945">
    <property type="entry name" value="HISTIDINE BIOSYNTHESIS BIFUNCTIONAL PROTEIN"/>
    <property type="match status" value="1"/>
</dbReference>